<sequence length="57" mass="6699">MPTENQDFVFCKSYRHKSGKIIVHPTGYFKFPRTRPLKEEKDAIRNKKSDDPDNSIS</sequence>
<evidence type="ECO:0000313" key="2">
    <source>
        <dbReference type="EMBL" id="ENU97539.1"/>
    </source>
</evidence>
<dbReference type="RefSeq" id="WP_004787319.1">
    <property type="nucleotide sequence ID" value="NZ_KB849409.1"/>
</dbReference>
<feature type="compositionally biased region" description="Basic and acidic residues" evidence="1">
    <location>
        <begin position="38"/>
        <end position="51"/>
    </location>
</feature>
<comment type="caution">
    <text evidence="2">The sequence shown here is derived from an EMBL/GenBank/DDBJ whole genome shotgun (WGS) entry which is preliminary data.</text>
</comment>
<organism evidence="2 3">
    <name type="scientific">Acinetobacter variabilis</name>
    <dbReference type="NCBI Taxonomy" id="70346"/>
    <lineage>
        <taxon>Bacteria</taxon>
        <taxon>Pseudomonadati</taxon>
        <taxon>Pseudomonadota</taxon>
        <taxon>Gammaproteobacteria</taxon>
        <taxon>Moraxellales</taxon>
        <taxon>Moraxellaceae</taxon>
        <taxon>Acinetobacter</taxon>
    </lineage>
</organism>
<dbReference type="AlphaFoldDB" id="N8WRH1"/>
<dbReference type="eggNOG" id="ENOG5031RNK">
    <property type="taxonomic scope" value="Bacteria"/>
</dbReference>
<dbReference type="EMBL" id="APPE01000087">
    <property type="protein sequence ID" value="ENU97539.1"/>
    <property type="molecule type" value="Genomic_DNA"/>
</dbReference>
<feature type="region of interest" description="Disordered" evidence="1">
    <location>
        <begin position="38"/>
        <end position="57"/>
    </location>
</feature>
<proteinExistence type="predicted"/>
<gene>
    <name evidence="2" type="ORF">F969_03769</name>
</gene>
<reference evidence="2 3" key="1">
    <citation type="submission" date="2013-02" db="EMBL/GenBank/DDBJ databases">
        <title>The Genome Sequence of Acinetobacter sp. NIPH 899.</title>
        <authorList>
            <consortium name="The Broad Institute Genome Sequencing Platform"/>
            <consortium name="The Broad Institute Genome Sequencing Center for Infectious Disease"/>
            <person name="Cerqueira G."/>
            <person name="Feldgarden M."/>
            <person name="Courvalin P."/>
            <person name="Perichon B."/>
            <person name="Grillot-Courvalin C."/>
            <person name="Clermont D."/>
            <person name="Rocha E."/>
            <person name="Yoon E.-J."/>
            <person name="Nemec A."/>
            <person name="Walker B."/>
            <person name="Young S.K."/>
            <person name="Zeng Q."/>
            <person name="Gargeya S."/>
            <person name="Fitzgerald M."/>
            <person name="Haas B."/>
            <person name="Abouelleil A."/>
            <person name="Alvarado L."/>
            <person name="Arachchi H.M."/>
            <person name="Berlin A.M."/>
            <person name="Chapman S.B."/>
            <person name="Dewar J."/>
            <person name="Goldberg J."/>
            <person name="Griggs A."/>
            <person name="Gujja S."/>
            <person name="Hansen M."/>
            <person name="Howarth C."/>
            <person name="Imamovic A."/>
            <person name="Larimer J."/>
            <person name="McCowan C."/>
            <person name="Murphy C."/>
            <person name="Neiman D."/>
            <person name="Pearson M."/>
            <person name="Priest M."/>
            <person name="Roberts A."/>
            <person name="Saif S."/>
            <person name="Shea T."/>
            <person name="Sisk P."/>
            <person name="Sykes S."/>
            <person name="Wortman J."/>
            <person name="Nusbaum C."/>
            <person name="Birren B."/>
        </authorList>
    </citation>
    <scope>NUCLEOTIDE SEQUENCE [LARGE SCALE GENOMIC DNA]</scope>
    <source>
        <strain evidence="2 3">NIPH 899</strain>
    </source>
</reference>
<name>N8WRH1_9GAMM</name>
<keyword evidence="3" id="KW-1185">Reference proteome</keyword>
<protein>
    <submittedName>
        <fullName evidence="2">Uncharacterized protein</fullName>
    </submittedName>
</protein>
<evidence type="ECO:0000313" key="3">
    <source>
        <dbReference type="Proteomes" id="UP000013070"/>
    </source>
</evidence>
<accession>N8WRH1</accession>
<dbReference type="Proteomes" id="UP000013070">
    <property type="component" value="Unassembled WGS sequence"/>
</dbReference>
<evidence type="ECO:0000256" key="1">
    <source>
        <dbReference type="SAM" id="MobiDB-lite"/>
    </source>
</evidence>
<dbReference type="HOGENOM" id="CLU_2949692_0_0_6"/>